<dbReference type="Proteomes" id="UP001362999">
    <property type="component" value="Unassembled WGS sequence"/>
</dbReference>
<comment type="caution">
    <text evidence="1">The sequence shown here is derived from an EMBL/GenBank/DDBJ whole genome shotgun (WGS) entry which is preliminary data.</text>
</comment>
<reference evidence="1 2" key="1">
    <citation type="journal article" date="2024" name="J Genomics">
        <title>Draft genome sequencing and assembly of Favolaschia claudopus CIRM-BRFM 2984 isolated from oak limbs.</title>
        <authorList>
            <person name="Navarro D."/>
            <person name="Drula E."/>
            <person name="Chaduli D."/>
            <person name="Cazenave R."/>
            <person name="Ahrendt S."/>
            <person name="Wang J."/>
            <person name="Lipzen A."/>
            <person name="Daum C."/>
            <person name="Barry K."/>
            <person name="Grigoriev I.V."/>
            <person name="Favel A."/>
            <person name="Rosso M.N."/>
            <person name="Martin F."/>
        </authorList>
    </citation>
    <scope>NUCLEOTIDE SEQUENCE [LARGE SCALE GENOMIC DNA]</scope>
    <source>
        <strain evidence="1 2">CIRM-BRFM 2984</strain>
    </source>
</reference>
<dbReference type="AlphaFoldDB" id="A0AAW0CIY8"/>
<gene>
    <name evidence="1" type="ORF">R3P38DRAFT_3182496</name>
</gene>
<name>A0AAW0CIY8_9AGAR</name>
<protein>
    <submittedName>
        <fullName evidence="1">Uncharacterized protein</fullName>
    </submittedName>
</protein>
<keyword evidence="2" id="KW-1185">Reference proteome</keyword>
<evidence type="ECO:0000313" key="2">
    <source>
        <dbReference type="Proteomes" id="UP001362999"/>
    </source>
</evidence>
<accession>A0AAW0CIY8</accession>
<organism evidence="1 2">
    <name type="scientific">Favolaschia claudopus</name>
    <dbReference type="NCBI Taxonomy" id="2862362"/>
    <lineage>
        <taxon>Eukaryota</taxon>
        <taxon>Fungi</taxon>
        <taxon>Dikarya</taxon>
        <taxon>Basidiomycota</taxon>
        <taxon>Agaricomycotina</taxon>
        <taxon>Agaricomycetes</taxon>
        <taxon>Agaricomycetidae</taxon>
        <taxon>Agaricales</taxon>
        <taxon>Marasmiineae</taxon>
        <taxon>Mycenaceae</taxon>
        <taxon>Favolaschia</taxon>
    </lineage>
</organism>
<sequence>MSKLEAIQREIDVVFAAEPPYPALWTALLFPAGISRAVPVPLALDHGLSTVEFPEDLRTYTWLKMRAEGSGVSDLTGFYSKLNYHVFEVCGDDGAEYWVWFEDIGNTRIINSSLGTTSMKPALIHGDILVAQKAQGGLTDLSVEDVARVKKTVTQWWVAEGALVAQGLRVKGAEQ</sequence>
<evidence type="ECO:0000313" key="1">
    <source>
        <dbReference type="EMBL" id="KAK7038413.1"/>
    </source>
</evidence>
<dbReference type="EMBL" id="JAWWNJ010000017">
    <property type="protein sequence ID" value="KAK7038413.1"/>
    <property type="molecule type" value="Genomic_DNA"/>
</dbReference>
<proteinExistence type="predicted"/>